<proteinExistence type="predicted"/>
<dbReference type="EnsemblMetazoa" id="BGLB002391-RB">
    <property type="protein sequence ID" value="BGLB002391-PB"/>
    <property type="gene ID" value="BGLB002391"/>
</dbReference>
<dbReference type="Gene3D" id="3.30.200.20">
    <property type="entry name" value="Phosphorylase Kinase, domain 1"/>
    <property type="match status" value="1"/>
</dbReference>
<dbReference type="GO" id="GO:0005634">
    <property type="term" value="C:nucleus"/>
    <property type="evidence" value="ECO:0007669"/>
    <property type="project" value="TreeGrafter"/>
</dbReference>
<dbReference type="PROSITE" id="PS50011">
    <property type="entry name" value="PROTEIN_KINASE_DOM"/>
    <property type="match status" value="1"/>
</dbReference>
<dbReference type="GO" id="GO:0004674">
    <property type="term" value="F:protein serine/threonine kinase activity"/>
    <property type="evidence" value="ECO:0007669"/>
    <property type="project" value="TreeGrafter"/>
</dbReference>
<evidence type="ECO:0000313" key="6">
    <source>
        <dbReference type="EnsemblMetazoa" id="BGLB002391-PB"/>
    </source>
</evidence>
<dbReference type="GO" id="GO:0005829">
    <property type="term" value="C:cytosol"/>
    <property type="evidence" value="ECO:0007669"/>
    <property type="project" value="TreeGrafter"/>
</dbReference>
<dbReference type="GO" id="GO:0035556">
    <property type="term" value="P:intracellular signal transduction"/>
    <property type="evidence" value="ECO:0007669"/>
    <property type="project" value="TreeGrafter"/>
</dbReference>
<feature type="compositionally biased region" description="Acidic residues" evidence="4">
    <location>
        <begin position="1415"/>
        <end position="1433"/>
    </location>
</feature>
<dbReference type="PROSITE" id="PS00108">
    <property type="entry name" value="PROTEIN_KINASE_ST"/>
    <property type="match status" value="1"/>
</dbReference>
<evidence type="ECO:0000256" key="1">
    <source>
        <dbReference type="ARBA" id="ARBA00022741"/>
    </source>
</evidence>
<dbReference type="PANTHER" id="PTHR24346">
    <property type="entry name" value="MAP/MICROTUBULE AFFINITY-REGULATING KINASE"/>
    <property type="match status" value="1"/>
</dbReference>
<feature type="compositionally biased region" description="Basic and acidic residues" evidence="4">
    <location>
        <begin position="681"/>
        <end position="696"/>
    </location>
</feature>
<dbReference type="SMART" id="SM00220">
    <property type="entry name" value="S_TKc"/>
    <property type="match status" value="1"/>
</dbReference>
<dbReference type="PANTHER" id="PTHR24346:SF51">
    <property type="entry name" value="PAS DOMAIN-CONTAINING SERINE_THREONINE-PROTEIN KINASE"/>
    <property type="match status" value="1"/>
</dbReference>
<feature type="compositionally biased region" description="Polar residues" evidence="4">
    <location>
        <begin position="723"/>
        <end position="737"/>
    </location>
</feature>
<feature type="compositionally biased region" description="Acidic residues" evidence="4">
    <location>
        <begin position="1301"/>
        <end position="1313"/>
    </location>
</feature>
<keyword evidence="2 3" id="KW-0067">ATP-binding</keyword>
<evidence type="ECO:0000313" key="7">
    <source>
        <dbReference type="Proteomes" id="UP000076420"/>
    </source>
</evidence>
<organism evidence="6 7">
    <name type="scientific">Biomphalaria glabrata</name>
    <name type="common">Bloodfluke planorb</name>
    <name type="synonym">Freshwater snail</name>
    <dbReference type="NCBI Taxonomy" id="6526"/>
    <lineage>
        <taxon>Eukaryota</taxon>
        <taxon>Metazoa</taxon>
        <taxon>Spiralia</taxon>
        <taxon>Lophotrochozoa</taxon>
        <taxon>Mollusca</taxon>
        <taxon>Gastropoda</taxon>
        <taxon>Heterobranchia</taxon>
        <taxon>Euthyneura</taxon>
        <taxon>Panpulmonata</taxon>
        <taxon>Hygrophila</taxon>
        <taxon>Lymnaeoidea</taxon>
        <taxon>Planorbidae</taxon>
        <taxon>Biomphalaria</taxon>
    </lineage>
</organism>
<reference evidence="6" key="1">
    <citation type="submission" date="2020-05" db="UniProtKB">
        <authorList>
            <consortium name="EnsemblMetazoa"/>
        </authorList>
    </citation>
    <scope>IDENTIFICATION</scope>
    <source>
        <strain evidence="6">BB02</strain>
    </source>
</reference>
<dbReference type="VEuPathDB" id="VectorBase:BGLAX_037580"/>
<feature type="region of interest" description="Disordered" evidence="4">
    <location>
        <begin position="609"/>
        <end position="634"/>
    </location>
</feature>
<evidence type="ECO:0000256" key="2">
    <source>
        <dbReference type="ARBA" id="ARBA00022840"/>
    </source>
</evidence>
<feature type="compositionally biased region" description="Basic and acidic residues" evidence="4">
    <location>
        <begin position="797"/>
        <end position="813"/>
    </location>
</feature>
<feature type="region of interest" description="Disordered" evidence="4">
    <location>
        <begin position="678"/>
        <end position="760"/>
    </location>
</feature>
<feature type="region of interest" description="Disordered" evidence="4">
    <location>
        <begin position="520"/>
        <end position="552"/>
    </location>
</feature>
<dbReference type="KEGG" id="bgt:106056299"/>
<dbReference type="SUPFAM" id="SSF56112">
    <property type="entry name" value="Protein kinase-like (PK-like)"/>
    <property type="match status" value="1"/>
</dbReference>
<dbReference type="InterPro" id="IPR011009">
    <property type="entry name" value="Kinase-like_dom_sf"/>
</dbReference>
<gene>
    <name evidence="6" type="primary">106056299</name>
</gene>
<dbReference type="InterPro" id="IPR017441">
    <property type="entry name" value="Protein_kinase_ATP_BS"/>
</dbReference>
<feature type="compositionally biased region" description="Basic and acidic residues" evidence="4">
    <location>
        <begin position="527"/>
        <end position="537"/>
    </location>
</feature>
<feature type="region of interest" description="Disordered" evidence="4">
    <location>
        <begin position="1414"/>
        <end position="1433"/>
    </location>
</feature>
<dbReference type="PROSITE" id="PS00107">
    <property type="entry name" value="PROTEIN_KINASE_ATP"/>
    <property type="match status" value="1"/>
</dbReference>
<dbReference type="Proteomes" id="UP000076420">
    <property type="component" value="Unassembled WGS sequence"/>
</dbReference>
<dbReference type="OrthoDB" id="10252171at2759"/>
<feature type="compositionally biased region" description="Low complexity" evidence="4">
    <location>
        <begin position="707"/>
        <end position="722"/>
    </location>
</feature>
<feature type="binding site" evidence="3">
    <location>
        <position position="1553"/>
    </location>
    <ligand>
        <name>ATP</name>
        <dbReference type="ChEBI" id="CHEBI:30616"/>
    </ligand>
</feature>
<protein>
    <recommendedName>
        <fullName evidence="5">Protein kinase domain-containing protein</fullName>
    </recommendedName>
</protein>
<dbReference type="Pfam" id="PF00069">
    <property type="entry name" value="Pkinase"/>
    <property type="match status" value="1"/>
</dbReference>
<dbReference type="GO" id="GO:0005524">
    <property type="term" value="F:ATP binding"/>
    <property type="evidence" value="ECO:0007669"/>
    <property type="project" value="UniProtKB-UniRule"/>
</dbReference>
<dbReference type="STRING" id="6526.A0A2C9JGZ4"/>
<sequence length="1801" mass="199916">MDYCEVRSRLQYVSELLEDLRHFHYSNTHACKCDVCLNKAALLKSSIAKALEEVSSVVLILETGTLKDVNMSSNEISSSLIGSPQRQILTPAEMEHVCTNLKKDNSTVEKKLTSDSNSLRLSEQCTSLFSSTQRDSGMHTLLNSQSISPILDSHEVTTEEITTPPVLPYLKTNNPLSVHSTKAINQQESVPVMQPYLSNSQTPTATPTNNAGAQSQPYYPVCPMFHSQATPTSPFPCVWPSPSMQMTPQHNMWTPNMFMPFPFMPYMPSPSMFQETCRRFSENFARSSELVSSSECREDIRNQTFSYFPYTPPSVYGKASSINPSALTPHNIPAPNSNAQPNPNVGSTPLSGINQEPVSVQTHKKSPVILFENNSIGKTSKPTTISSSEDGGMANDLIQIEKDLVGMTLTKVDDHQSLTSSTENVLNDCNKVVKDVNLTNSDKLLINENHSCQDVDKTKYQPEDPIIQKTYEDFKSEGFPLDIDDPMWRPWETQFNIMQLIGSDHSDSFSANLKDMNISGVETLPKPTEETKTENSDKNNTSTPESNDVAQDDAFSVKKASEETGADTANKDTNNISIIEVKSPLADMTVHKSNKLKDCRESADEIHFKLKENSPSQLKKKSEERKSPKHDINYSLTTKLTQKEKKEQQSKPVLNEIPVTLNMSSTYLSRSLKETLVSPIHDNEKPAHVKNKENESVRSVSPHKSKSSPNKNSNTNNMSSLKQNNIKSQKNVSSSGATPKETMSVRTSNKTLNVSKSSPPMSYKKVQWGAPAILTKKSSSSNKSDGVSVLENAQKPKKVEASPRLVDKRKSGKIVHENSKHILKDDSSARQTITGKAEKWKTDRPMKTASATLNKSLPASCYSQDPTRKLSAVPLINDSYEANQSFPKITKSAVSSTAITSKKEQEVGKNLHQIGTPVIETKPRNRRSIFGVSPPESHSGLQGKEKGCQESESDSSLSGHRSTLESLESVFIKRVWEHLDATGELGLVPSIQEVLFNCVTSSICVVNSARGGKIVSLNESFQFLIGVHEKVIGQRLFRFIKVKDSLENLGQSVSQSFVLADGRLTQVSGKLLVCIDARGVEIPVIVWTVPFSPQPHLTVCVVETTVSTTADIYLSCSGNTLMSCSMQDLLGYDRGVSIITKTVDTFRLDFSLINKQQPTTVESVDGETLPVTIILFDNPAMDPELDELMFPAQLSVSLFKAGLVMVDANGTIQSYDQRFFLINFGFNKADNMAQHKLSEFLSDVIKIGDNVHPGKNGSPGQEADAVGISLGDVSRLQNGDDGQDNDGLNLSLPKLCFLSQDDDEESDDEETSLQEDAGGKEECGERYSVVPSVSPYQTSTPCKPVSSAVKTFTSLKLNKETELSNVRMDNGIYYSLFLHENGNKIPVTFKLSRLQVTDRPTLFCLWFCLQSSNSDPEDEELTGDEEDGDSFNEAEDLQYDEEETESMCEYDRTMFELQHLRLDCSGHSNAVDASLGQMIADQAALNQSCNASMNISHNAASDEDRLDLESAIAGKFTSKYVVGEALGQGSFGFVRRAKRKDSQTTCVVKFIKKSKMFEDSWSYHEVFKKVPLEVAILSTVSCDHIIKLLAVYENQHFIQMVMEDFGEIDLFDFIDLVPIDEPLACHLFKQIVQAVDYLHSNSIVHRDIKDENVVVNNSFHCKLIDFGSASYMLPSGVKFTKFRGTREYCSPEVHNGEGYYGPELDIWALGVTLFTIVFQENPFTVESGPYELTASELPYPISEDLATLLFGLLQVNPRQRYSMQEINTSEWLLQEVDMSCYNWEEMLGARVDEVDVVNLTC</sequence>
<evidence type="ECO:0000256" key="4">
    <source>
        <dbReference type="SAM" id="MobiDB-lite"/>
    </source>
</evidence>
<dbReference type="Gene3D" id="1.10.510.10">
    <property type="entry name" value="Transferase(Phosphotransferase) domain 1"/>
    <property type="match status" value="1"/>
</dbReference>
<evidence type="ECO:0000259" key="5">
    <source>
        <dbReference type="PROSITE" id="PS50011"/>
    </source>
</evidence>
<keyword evidence="1 3" id="KW-0547">Nucleotide-binding</keyword>
<name>A0A2C9JGZ4_BIOGL</name>
<accession>A0A2C9JGZ4</accession>
<feature type="compositionally biased region" description="Polar residues" evidence="4">
    <location>
        <begin position="538"/>
        <end position="549"/>
    </location>
</feature>
<feature type="compositionally biased region" description="Basic and acidic residues" evidence="4">
    <location>
        <begin position="620"/>
        <end position="632"/>
    </location>
</feature>
<dbReference type="VEuPathDB" id="VectorBase:BGLB002391"/>
<feature type="region of interest" description="Disordered" evidence="4">
    <location>
        <begin position="1301"/>
        <end position="1341"/>
    </location>
</feature>
<dbReference type="InterPro" id="IPR008271">
    <property type="entry name" value="Ser/Thr_kinase_AS"/>
</dbReference>
<feature type="region of interest" description="Disordered" evidence="4">
    <location>
        <begin position="926"/>
        <end position="961"/>
    </location>
</feature>
<feature type="domain" description="Protein kinase" evidence="5">
    <location>
        <begin position="1520"/>
        <end position="1772"/>
    </location>
</feature>
<evidence type="ECO:0000256" key="3">
    <source>
        <dbReference type="PROSITE-ProRule" id="PRU10141"/>
    </source>
</evidence>
<dbReference type="GO" id="GO:0045719">
    <property type="term" value="P:negative regulation of glycogen biosynthetic process"/>
    <property type="evidence" value="ECO:0007669"/>
    <property type="project" value="TreeGrafter"/>
</dbReference>
<feature type="region of interest" description="Disordered" evidence="4">
    <location>
        <begin position="776"/>
        <end position="813"/>
    </location>
</feature>
<feature type="compositionally biased region" description="Polar residues" evidence="4">
    <location>
        <begin position="744"/>
        <end position="760"/>
    </location>
</feature>
<dbReference type="InterPro" id="IPR000719">
    <property type="entry name" value="Prot_kinase_dom"/>
</dbReference>